<feature type="region of interest" description="Disordered" evidence="1">
    <location>
        <begin position="1"/>
        <end position="105"/>
    </location>
</feature>
<name>A0A7J7F3D7_DICBM</name>
<comment type="caution">
    <text evidence="2">The sequence shown here is derived from an EMBL/GenBank/DDBJ whole genome shotgun (WGS) entry which is preliminary data.</text>
</comment>
<protein>
    <submittedName>
        <fullName evidence="2">Uncharacterized protein</fullName>
    </submittedName>
</protein>
<proteinExistence type="predicted"/>
<evidence type="ECO:0000313" key="3">
    <source>
        <dbReference type="Proteomes" id="UP000551758"/>
    </source>
</evidence>
<accession>A0A7J7F3D7</accession>
<gene>
    <name evidence="2" type="ORF">HPG69_009512</name>
</gene>
<dbReference type="EMBL" id="JACDTQ010001475">
    <property type="protein sequence ID" value="KAF5922467.1"/>
    <property type="molecule type" value="Genomic_DNA"/>
</dbReference>
<dbReference type="Proteomes" id="UP000551758">
    <property type="component" value="Unassembled WGS sequence"/>
</dbReference>
<dbReference type="AlphaFoldDB" id="A0A7J7F3D7"/>
<feature type="compositionally biased region" description="Basic and acidic residues" evidence="1">
    <location>
        <begin position="33"/>
        <end position="59"/>
    </location>
</feature>
<feature type="compositionally biased region" description="Polar residues" evidence="1">
    <location>
        <begin position="68"/>
        <end position="85"/>
    </location>
</feature>
<evidence type="ECO:0000256" key="1">
    <source>
        <dbReference type="SAM" id="MobiDB-lite"/>
    </source>
</evidence>
<feature type="compositionally biased region" description="Acidic residues" evidence="1">
    <location>
        <begin position="19"/>
        <end position="32"/>
    </location>
</feature>
<feature type="compositionally biased region" description="Basic and acidic residues" evidence="1">
    <location>
        <begin position="86"/>
        <end position="96"/>
    </location>
</feature>
<reference evidence="2 3" key="1">
    <citation type="journal article" date="2020" name="Mol. Biol. Evol.">
        <title>Interspecific Gene Flow and the Evolution of Specialization in Black and White Rhinoceros.</title>
        <authorList>
            <person name="Moodley Y."/>
            <person name="Westbury M.V."/>
            <person name="Russo I.M."/>
            <person name="Gopalakrishnan S."/>
            <person name="Rakotoarivelo A."/>
            <person name="Olsen R.A."/>
            <person name="Prost S."/>
            <person name="Tunstall T."/>
            <person name="Ryder O.A."/>
            <person name="Dalen L."/>
            <person name="Bruford M.W."/>
        </authorList>
    </citation>
    <scope>NUCLEOTIDE SEQUENCE [LARGE SCALE GENOMIC DNA]</scope>
    <source>
        <strain evidence="2">SBR-YM</strain>
        <tissue evidence="2">Skin</tissue>
    </source>
</reference>
<organism evidence="2 3">
    <name type="scientific">Diceros bicornis minor</name>
    <name type="common">South-central black rhinoceros</name>
    <dbReference type="NCBI Taxonomy" id="77932"/>
    <lineage>
        <taxon>Eukaryota</taxon>
        <taxon>Metazoa</taxon>
        <taxon>Chordata</taxon>
        <taxon>Craniata</taxon>
        <taxon>Vertebrata</taxon>
        <taxon>Euteleostomi</taxon>
        <taxon>Mammalia</taxon>
        <taxon>Eutheria</taxon>
        <taxon>Laurasiatheria</taxon>
        <taxon>Perissodactyla</taxon>
        <taxon>Rhinocerotidae</taxon>
        <taxon>Diceros</taxon>
    </lineage>
</organism>
<sequence>MAIASASPKWDPDTRDGAIWDDDSETDYEEEEKPLKRIEARPFCRQRMEMDEPSEEHPEITSGGFPDTTASTMDNWMKTYSGTQGDQKDACPRAKDLPPASIKQTSPVYRPALHCGPLSSTQLCSGPAPQNGKWVKGSKMSLANCKDIPDLA</sequence>
<evidence type="ECO:0000313" key="2">
    <source>
        <dbReference type="EMBL" id="KAF5922467.1"/>
    </source>
</evidence>
<keyword evidence="3" id="KW-1185">Reference proteome</keyword>